<protein>
    <submittedName>
        <fullName evidence="1">Uncharacterized protein</fullName>
    </submittedName>
</protein>
<dbReference type="EMBL" id="BARV01035148">
    <property type="protein sequence ID" value="GAI54311.1"/>
    <property type="molecule type" value="Genomic_DNA"/>
</dbReference>
<proteinExistence type="predicted"/>
<feature type="non-terminal residue" evidence="1">
    <location>
        <position position="60"/>
    </location>
</feature>
<accession>X1QHK6</accession>
<comment type="caution">
    <text evidence="1">The sequence shown here is derived from an EMBL/GenBank/DDBJ whole genome shotgun (WGS) entry which is preliminary data.</text>
</comment>
<gene>
    <name evidence="1" type="ORF">S06H3_54887</name>
</gene>
<name>X1QHK6_9ZZZZ</name>
<dbReference type="AlphaFoldDB" id="X1QHK6"/>
<organism evidence="1">
    <name type="scientific">marine sediment metagenome</name>
    <dbReference type="NCBI Taxonomy" id="412755"/>
    <lineage>
        <taxon>unclassified sequences</taxon>
        <taxon>metagenomes</taxon>
        <taxon>ecological metagenomes</taxon>
    </lineage>
</organism>
<evidence type="ECO:0000313" key="1">
    <source>
        <dbReference type="EMBL" id="GAI54311.1"/>
    </source>
</evidence>
<reference evidence="1" key="1">
    <citation type="journal article" date="2014" name="Front. Microbiol.">
        <title>High frequency of phylogenetically diverse reductive dehalogenase-homologous genes in deep subseafloor sedimentary metagenomes.</title>
        <authorList>
            <person name="Kawai M."/>
            <person name="Futagami T."/>
            <person name="Toyoda A."/>
            <person name="Takaki Y."/>
            <person name="Nishi S."/>
            <person name="Hori S."/>
            <person name="Arai W."/>
            <person name="Tsubouchi T."/>
            <person name="Morono Y."/>
            <person name="Uchiyama I."/>
            <person name="Ito T."/>
            <person name="Fujiyama A."/>
            <person name="Inagaki F."/>
            <person name="Takami H."/>
        </authorList>
    </citation>
    <scope>NUCLEOTIDE SEQUENCE</scope>
    <source>
        <strain evidence="1">Expedition CK06-06</strain>
    </source>
</reference>
<sequence length="60" mass="6677">MIKLDNRIDRQVDALVGALTDPIIVFDPGWADVLPDWLKGEIKMQRLAQLVKGEEGTATD</sequence>